<accession>A0A172UTI2</accession>
<dbReference type="EMBL" id="CP015596">
    <property type="protein sequence ID" value="ANE82459.1"/>
    <property type="molecule type" value="Genomic_DNA"/>
</dbReference>
<name>A0A172UTI2_9MYCO</name>
<organism evidence="1 2">
    <name type="scientific">Mycobacterium adipatum</name>
    <dbReference type="NCBI Taxonomy" id="1682113"/>
    <lineage>
        <taxon>Bacteria</taxon>
        <taxon>Bacillati</taxon>
        <taxon>Actinomycetota</taxon>
        <taxon>Actinomycetes</taxon>
        <taxon>Mycobacteriales</taxon>
        <taxon>Mycobacteriaceae</taxon>
        <taxon>Mycobacterium</taxon>
    </lineage>
</organism>
<dbReference type="Proteomes" id="UP000077143">
    <property type="component" value="Chromosome"/>
</dbReference>
<evidence type="ECO:0000313" key="1">
    <source>
        <dbReference type="EMBL" id="ANE82459.1"/>
    </source>
</evidence>
<dbReference type="AlphaFoldDB" id="A0A172UTI2"/>
<dbReference type="KEGG" id="madi:A7U43_27220"/>
<sequence length="229" mass="24500">MGEALTTTNGRPDCAVLLFGGHRAPRGLAHLPALTVQEATQVDAVTNCRRIVVVGADKDLATVLTRLMKTEKLAVEVAFVPRRRTAATRAHGLPAGRRAVRAALTHDATRVPLIRDDSGRVLVGAGLWVGETELEKGTPPATLHGEAVVDDTVLFDGEAVAVRIEPIAAMPGLRASVLSSRMRPKRWVAGRAAQLGTTGAFVVRDGELGPRAVKRSTFYRHTEGWLAVR</sequence>
<dbReference type="OrthoDB" id="5189801at2"/>
<gene>
    <name evidence="1" type="ORF">A7U43_27220</name>
</gene>
<reference evidence="1 2" key="1">
    <citation type="submission" date="2016-05" db="EMBL/GenBank/DDBJ databases">
        <title>Complete genome sequence of a phthalic acid esters degrading Mycobacterium sp. YC-RL4.</title>
        <authorList>
            <person name="Ren L."/>
            <person name="Fan S."/>
            <person name="Ruth N."/>
            <person name="Jia Y."/>
            <person name="Wang J."/>
            <person name="Qiao C."/>
        </authorList>
    </citation>
    <scope>NUCLEOTIDE SEQUENCE [LARGE SCALE GENOMIC DNA]</scope>
    <source>
        <strain evidence="1 2">YC-RL4</strain>
    </source>
</reference>
<dbReference type="STRING" id="1682113.A7U43_27220"/>
<protein>
    <submittedName>
        <fullName evidence="1">Peptidase M50</fullName>
    </submittedName>
</protein>
<evidence type="ECO:0000313" key="2">
    <source>
        <dbReference type="Proteomes" id="UP000077143"/>
    </source>
</evidence>
<proteinExistence type="predicted"/>
<keyword evidence="2" id="KW-1185">Reference proteome</keyword>